<dbReference type="PANTHER" id="PTHR31121">
    <property type="entry name" value="ALPHA-1,2 MANNOSYLTRANSFERASE KTR1"/>
    <property type="match status" value="1"/>
</dbReference>
<dbReference type="GO" id="GO:0006487">
    <property type="term" value="P:protein N-linked glycosylation"/>
    <property type="evidence" value="ECO:0007669"/>
    <property type="project" value="TreeGrafter"/>
</dbReference>
<keyword evidence="4" id="KW-0472">Membrane</keyword>
<keyword evidence="2" id="KW-0808">Transferase</keyword>
<feature type="active site" description="Nucleophile" evidence="3">
    <location>
        <position position="297"/>
    </location>
</feature>
<dbReference type="GO" id="GO:0000026">
    <property type="term" value="F:alpha-1,2-mannosyltransferase activity"/>
    <property type="evidence" value="ECO:0007669"/>
    <property type="project" value="TreeGrafter"/>
</dbReference>
<accession>A0AAD6YQW8</accession>
<dbReference type="EMBL" id="JARJCW010000003">
    <property type="protein sequence ID" value="KAJ7226807.1"/>
    <property type="molecule type" value="Genomic_DNA"/>
</dbReference>
<proteinExistence type="inferred from homology"/>
<keyword evidence="6" id="KW-1185">Reference proteome</keyword>
<comment type="similarity">
    <text evidence="1">Belongs to the glycosyltransferase 15 family.</text>
</comment>
<feature type="non-terminal residue" evidence="5">
    <location>
        <position position="399"/>
    </location>
</feature>
<dbReference type="AlphaFoldDB" id="A0AAD6YQW8"/>
<dbReference type="GO" id="GO:0000032">
    <property type="term" value="P:cell wall mannoprotein biosynthetic process"/>
    <property type="evidence" value="ECO:0007669"/>
    <property type="project" value="TreeGrafter"/>
</dbReference>
<feature type="non-terminal residue" evidence="5">
    <location>
        <position position="1"/>
    </location>
</feature>
<dbReference type="Pfam" id="PF01793">
    <property type="entry name" value="Glyco_transf_15"/>
    <property type="match status" value="1"/>
</dbReference>
<name>A0AAD6YQW8_9AGAR</name>
<reference evidence="5" key="1">
    <citation type="submission" date="2023-03" db="EMBL/GenBank/DDBJ databases">
        <title>Massive genome expansion in bonnet fungi (Mycena s.s.) driven by repeated elements and novel gene families across ecological guilds.</title>
        <authorList>
            <consortium name="Lawrence Berkeley National Laboratory"/>
            <person name="Harder C.B."/>
            <person name="Miyauchi S."/>
            <person name="Viragh M."/>
            <person name="Kuo A."/>
            <person name="Thoen E."/>
            <person name="Andreopoulos B."/>
            <person name="Lu D."/>
            <person name="Skrede I."/>
            <person name="Drula E."/>
            <person name="Henrissat B."/>
            <person name="Morin E."/>
            <person name="Kohler A."/>
            <person name="Barry K."/>
            <person name="LaButti K."/>
            <person name="Morin E."/>
            <person name="Salamov A."/>
            <person name="Lipzen A."/>
            <person name="Mereny Z."/>
            <person name="Hegedus B."/>
            <person name="Baldrian P."/>
            <person name="Stursova M."/>
            <person name="Weitz H."/>
            <person name="Taylor A."/>
            <person name="Grigoriev I.V."/>
            <person name="Nagy L.G."/>
            <person name="Martin F."/>
            <person name="Kauserud H."/>
        </authorList>
    </citation>
    <scope>NUCLEOTIDE SEQUENCE</scope>
    <source>
        <strain evidence="5">9144</strain>
    </source>
</reference>
<dbReference type="PIRSF" id="PIRSF018153">
    <property type="entry name" value="Glyco_trans_15"/>
    <property type="match status" value="1"/>
</dbReference>
<dbReference type="Proteomes" id="UP001219525">
    <property type="component" value="Unassembled WGS sequence"/>
</dbReference>
<sequence length="399" mass="46199">LHTAPRYLLIVLAVVISGHYILSLSHDAYGRATSISRLMRPRPDNSVPPEYYTHLNSSLQVSQRPLANATFVILARNSDLDNTVRSVREVEDRFNTRHHYPSTTSRSRMNSSVLTPIASTAVASGPVSYGTVPKEHWCQPDWNDEDRATKGRERLVSENDIYGGSVSYRNMCRFTSGFFKHPLLQNYRWYWRIEPDVHFHCDVNFDPFLYMQDRNKVYGFTITMYEFEKTIPTLWGHVKGSPPSPHWRFLFTLSGCRFHQAPPEHIAKDNSMGFMSHNDGETYNLCHCVAQLWSNFEIADMNFWRGKAYQDFFAYLDSKGGFYYERWGDAPVHSIAAGLFASRDQLQFFEEIGYEHNPYTHCPKDPGMWERGKCGCDPGRSFADYDGYSCMRQWDNFIG</sequence>
<keyword evidence="4" id="KW-0812">Transmembrane</keyword>
<dbReference type="InterPro" id="IPR002685">
    <property type="entry name" value="Glyco_trans_15"/>
</dbReference>
<dbReference type="PANTHER" id="PTHR31121:SF6">
    <property type="entry name" value="ALPHA-1,2 MANNOSYLTRANSFERASE KTR1"/>
    <property type="match status" value="1"/>
</dbReference>
<feature type="transmembrane region" description="Helical" evidence="4">
    <location>
        <begin position="7"/>
        <end position="25"/>
    </location>
</feature>
<dbReference type="FunFam" id="3.90.550.10:FF:000051">
    <property type="entry name" value="Alpha-1,2-mannosyltransferase (Ktr4)"/>
    <property type="match status" value="1"/>
</dbReference>
<evidence type="ECO:0000313" key="5">
    <source>
        <dbReference type="EMBL" id="KAJ7226807.1"/>
    </source>
</evidence>
<evidence type="ECO:0000256" key="2">
    <source>
        <dbReference type="ARBA" id="ARBA00022679"/>
    </source>
</evidence>
<dbReference type="SUPFAM" id="SSF53448">
    <property type="entry name" value="Nucleotide-diphospho-sugar transferases"/>
    <property type="match status" value="1"/>
</dbReference>
<evidence type="ECO:0000313" key="6">
    <source>
        <dbReference type="Proteomes" id="UP001219525"/>
    </source>
</evidence>
<evidence type="ECO:0000256" key="3">
    <source>
        <dbReference type="PIRSR" id="PIRSR018153-1"/>
    </source>
</evidence>
<protein>
    <submittedName>
        <fullName evidence="5">Glycosyltransferase family 15 protein</fullName>
    </submittedName>
</protein>
<organism evidence="5 6">
    <name type="scientific">Mycena pura</name>
    <dbReference type="NCBI Taxonomy" id="153505"/>
    <lineage>
        <taxon>Eukaryota</taxon>
        <taxon>Fungi</taxon>
        <taxon>Dikarya</taxon>
        <taxon>Basidiomycota</taxon>
        <taxon>Agaricomycotina</taxon>
        <taxon>Agaricomycetes</taxon>
        <taxon>Agaricomycetidae</taxon>
        <taxon>Agaricales</taxon>
        <taxon>Marasmiineae</taxon>
        <taxon>Mycenaceae</taxon>
        <taxon>Mycena</taxon>
    </lineage>
</organism>
<evidence type="ECO:0000256" key="1">
    <source>
        <dbReference type="ARBA" id="ARBA00007677"/>
    </source>
</evidence>
<dbReference type="GO" id="GO:0016020">
    <property type="term" value="C:membrane"/>
    <property type="evidence" value="ECO:0007669"/>
    <property type="project" value="InterPro"/>
</dbReference>
<keyword evidence="4" id="KW-1133">Transmembrane helix</keyword>
<dbReference type="GO" id="GO:0005794">
    <property type="term" value="C:Golgi apparatus"/>
    <property type="evidence" value="ECO:0007669"/>
    <property type="project" value="TreeGrafter"/>
</dbReference>
<evidence type="ECO:0000256" key="4">
    <source>
        <dbReference type="SAM" id="Phobius"/>
    </source>
</evidence>
<gene>
    <name evidence="5" type="ORF">GGX14DRAFT_627097</name>
</gene>
<comment type="caution">
    <text evidence="5">The sequence shown here is derived from an EMBL/GenBank/DDBJ whole genome shotgun (WGS) entry which is preliminary data.</text>
</comment>
<dbReference type="InterPro" id="IPR029044">
    <property type="entry name" value="Nucleotide-diphossugar_trans"/>
</dbReference>
<dbReference type="Gene3D" id="3.90.550.10">
    <property type="entry name" value="Spore Coat Polysaccharide Biosynthesis Protein SpsA, Chain A"/>
    <property type="match status" value="1"/>
</dbReference>